<organism evidence="2 4">
    <name type="scientific">Rangifer tarandus platyrhynchus</name>
    <name type="common">Svalbard reindeer</name>
    <dbReference type="NCBI Taxonomy" id="3082113"/>
    <lineage>
        <taxon>Eukaryota</taxon>
        <taxon>Metazoa</taxon>
        <taxon>Chordata</taxon>
        <taxon>Craniata</taxon>
        <taxon>Vertebrata</taxon>
        <taxon>Euteleostomi</taxon>
        <taxon>Mammalia</taxon>
        <taxon>Eutheria</taxon>
        <taxon>Laurasiatheria</taxon>
        <taxon>Artiodactyla</taxon>
        <taxon>Ruminantia</taxon>
        <taxon>Pecora</taxon>
        <taxon>Cervidae</taxon>
        <taxon>Odocoileinae</taxon>
        <taxon>Rangifer</taxon>
    </lineage>
</organism>
<accession>A0ABN8Y2A3</accession>
<reference evidence="2 4" key="1">
    <citation type="submission" date="2023-04" db="EMBL/GenBank/DDBJ databases">
        <authorList>
            <consortium name="ELIXIR-Norway"/>
        </authorList>
    </citation>
    <scope>NUCLEOTIDE SEQUENCE [LARGE SCALE GENOMIC DNA]</scope>
</reference>
<name>A0ABN8Y2A3_RANTA</name>
<proteinExistence type="predicted"/>
<sequence length="71" mass="7279">MGAAFARRGGLKALGWTSLVAPGGFGPRAGARQDRRSGPRLRSAYARGRLRGPRAAVRGGPESDTSGATCP</sequence>
<dbReference type="Proteomes" id="UP001176941">
    <property type="component" value="Chromosome 13"/>
</dbReference>
<evidence type="ECO:0000313" key="2">
    <source>
        <dbReference type="EMBL" id="CAI9155719.1"/>
    </source>
</evidence>
<evidence type="ECO:0000313" key="3">
    <source>
        <dbReference type="EMBL" id="CAI9155721.1"/>
    </source>
</evidence>
<dbReference type="EMBL" id="OX459949">
    <property type="protein sequence ID" value="CAI9155721.1"/>
    <property type="molecule type" value="Genomic_DNA"/>
</dbReference>
<evidence type="ECO:0000313" key="4">
    <source>
        <dbReference type="Proteomes" id="UP001176941"/>
    </source>
</evidence>
<feature type="region of interest" description="Disordered" evidence="1">
    <location>
        <begin position="22"/>
        <end position="71"/>
    </location>
</feature>
<keyword evidence="4" id="KW-1185">Reference proteome</keyword>
<protein>
    <submittedName>
        <fullName evidence="2">Uncharacterized protein</fullName>
    </submittedName>
</protein>
<evidence type="ECO:0000256" key="1">
    <source>
        <dbReference type="SAM" id="MobiDB-lite"/>
    </source>
</evidence>
<gene>
    <name evidence="2" type="ORF">MRATA1EN1_LOCUS4681</name>
    <name evidence="3" type="ORF">MRATA1EN1_LOCUS4683</name>
</gene>
<dbReference type="EMBL" id="OX459949">
    <property type="protein sequence ID" value="CAI9155719.1"/>
    <property type="molecule type" value="Genomic_DNA"/>
</dbReference>